<dbReference type="EMBL" id="CP011021">
    <property type="protein sequence ID" value="AKA50121.1"/>
    <property type="molecule type" value="Genomic_DNA"/>
</dbReference>
<dbReference type="KEGG" id="mgb:VO56_02635"/>
<dbReference type="HOGENOM" id="CLU_1584658_0_0_14"/>
<evidence type="ECO:0000313" key="1">
    <source>
        <dbReference type="EMBL" id="AKA50121.1"/>
    </source>
</evidence>
<proteinExistence type="predicted"/>
<dbReference type="Proteomes" id="UP000032722">
    <property type="component" value="Chromosome"/>
</dbReference>
<accession>A0A0D5ZK02</accession>
<sequence>MFYTAAEIQENKDLILFLTINPASIYESFIKVFKQIRSKTNLEIDSNLLVSKFETYNNFDLVLKNFSVPLFQFLNENGKLETDNKEHKASIKTIKLELAKNQEANKEIIYQNGCKIFSFLKLNGTAKDIKSLIYDFNLVQKWSFLENIDFKLEPFNGCELSL</sequence>
<evidence type="ECO:0000313" key="2">
    <source>
        <dbReference type="Proteomes" id="UP000032722"/>
    </source>
</evidence>
<gene>
    <name evidence="1" type="ORF">VO56_02635</name>
</gene>
<organism evidence="2">
    <name type="scientific">Mycoplasmopsis gallinacea</name>
    <dbReference type="NCBI Taxonomy" id="29556"/>
    <lineage>
        <taxon>Bacteria</taxon>
        <taxon>Bacillati</taxon>
        <taxon>Mycoplasmatota</taxon>
        <taxon>Mycoplasmoidales</taxon>
        <taxon>Metamycoplasmataceae</taxon>
        <taxon>Mycoplasmopsis</taxon>
    </lineage>
</organism>
<dbReference type="PATRIC" id="fig|29556.3.peg.521"/>
<protein>
    <submittedName>
        <fullName evidence="1">Uncharacterized protein</fullName>
    </submittedName>
</protein>
<dbReference type="AlphaFoldDB" id="A0A0D5ZK02"/>
<reference evidence="1 2" key="1">
    <citation type="journal article" date="2015" name="Genome Announc.">
        <title>Complete Genome Sequence of Mycoplasma meleagridis, a Possible Emerging Pathogen in Chickens.</title>
        <authorList>
            <person name="Abolnik C."/>
        </authorList>
    </citation>
    <scope>NUCLEOTIDE SEQUENCE [LARGE SCALE GENOMIC DNA]</scope>
    <source>
        <strain evidence="1 2">B2096 8B</strain>
    </source>
</reference>
<name>A0A0D5ZK02_9BACT</name>